<protein>
    <submittedName>
        <fullName evidence="1">Uncharacterized protein</fullName>
    </submittedName>
</protein>
<keyword evidence="2" id="KW-1185">Reference proteome</keyword>
<gene>
    <name evidence="1" type="ORF">Zmor_009141</name>
</gene>
<organism evidence="1 2">
    <name type="scientific">Zophobas morio</name>
    <dbReference type="NCBI Taxonomy" id="2755281"/>
    <lineage>
        <taxon>Eukaryota</taxon>
        <taxon>Metazoa</taxon>
        <taxon>Ecdysozoa</taxon>
        <taxon>Arthropoda</taxon>
        <taxon>Hexapoda</taxon>
        <taxon>Insecta</taxon>
        <taxon>Pterygota</taxon>
        <taxon>Neoptera</taxon>
        <taxon>Endopterygota</taxon>
        <taxon>Coleoptera</taxon>
        <taxon>Polyphaga</taxon>
        <taxon>Cucujiformia</taxon>
        <taxon>Tenebrionidae</taxon>
        <taxon>Zophobas</taxon>
    </lineage>
</organism>
<name>A0AA38IIL4_9CUCU</name>
<evidence type="ECO:0000313" key="2">
    <source>
        <dbReference type="Proteomes" id="UP001168821"/>
    </source>
</evidence>
<accession>A0AA38IIL4</accession>
<dbReference type="Proteomes" id="UP001168821">
    <property type="component" value="Unassembled WGS sequence"/>
</dbReference>
<dbReference type="EMBL" id="JALNTZ010000003">
    <property type="protein sequence ID" value="KAJ3657330.1"/>
    <property type="molecule type" value="Genomic_DNA"/>
</dbReference>
<reference evidence="1" key="1">
    <citation type="journal article" date="2023" name="G3 (Bethesda)">
        <title>Whole genome assemblies of Zophobas morio and Tenebrio molitor.</title>
        <authorList>
            <person name="Kaur S."/>
            <person name="Stinson S.A."/>
            <person name="diCenzo G.C."/>
        </authorList>
    </citation>
    <scope>NUCLEOTIDE SEQUENCE</scope>
    <source>
        <strain evidence="1">QUZm001</strain>
    </source>
</reference>
<evidence type="ECO:0000313" key="1">
    <source>
        <dbReference type="EMBL" id="KAJ3657330.1"/>
    </source>
</evidence>
<comment type="caution">
    <text evidence="1">The sequence shown here is derived from an EMBL/GenBank/DDBJ whole genome shotgun (WGS) entry which is preliminary data.</text>
</comment>
<proteinExistence type="predicted"/>
<dbReference type="AlphaFoldDB" id="A0AA38IIL4"/>
<sequence>MISMLSICDSGMLLLTENLSSRGAPDAATTPVLWIAALHGARRWDRIREQMIPGPRLKTFHEKIASGGERAGAGPKLRNGIMTVSFFGE</sequence>